<reference evidence="8" key="1">
    <citation type="journal article" date="2019" name="Int. J. Syst. Evol. Microbiol.">
        <title>The Global Catalogue of Microorganisms (GCM) 10K type strain sequencing project: providing services to taxonomists for standard genome sequencing and annotation.</title>
        <authorList>
            <consortium name="The Broad Institute Genomics Platform"/>
            <consortium name="The Broad Institute Genome Sequencing Center for Infectious Disease"/>
            <person name="Wu L."/>
            <person name="Ma J."/>
        </authorList>
    </citation>
    <scope>NUCLEOTIDE SEQUENCE [LARGE SCALE GENOMIC DNA]</scope>
    <source>
        <strain evidence="8">ZS-35-S2</strain>
    </source>
</reference>
<dbReference type="PANTHER" id="PTHR43646">
    <property type="entry name" value="GLYCOSYLTRANSFERASE"/>
    <property type="match status" value="1"/>
</dbReference>
<sequence length="352" mass="36876">MRHDLVPVVAVPARNEEARLPPLIRALGRQVAWGGAPGSLQVVVVLNNCTDRSREAAQAAANACPGIQLILAEVALPDAVAHVGTARRLAMEMAADLVADRSGGVILTTDADAVPADDWVSATLASIANGVDLVGGRISGDQQEEARLGPAFLRRARAHAMYDELCDELASLLDPLPHDPWPRHRDHTGASLAVRVDVYRTLGGLDPLPFREDLAFVSKARAAGFLLAHPPGVNVTVSARLSGRAPGGMADCLKAWMRAEAQGEPILVEAPEAVVARFRRRSALRALAALPPGAARPPLLDLGGAPEGLPAAALVERLAPDEPDAPPTVLVEIACMAVREYLAILKGSADAA</sequence>
<dbReference type="Pfam" id="PF00535">
    <property type="entry name" value="Glycos_transf_2"/>
    <property type="match status" value="1"/>
</dbReference>
<comment type="subcellular location">
    <subcellularLocation>
        <location evidence="1">Cell membrane</location>
    </subcellularLocation>
</comment>
<evidence type="ECO:0000256" key="4">
    <source>
        <dbReference type="ARBA" id="ARBA00022679"/>
    </source>
</evidence>
<name>A0ABW5CHB5_9HYPH</name>
<dbReference type="EMBL" id="JBHUIJ010000002">
    <property type="protein sequence ID" value="MFD2236163.1"/>
    <property type="molecule type" value="Genomic_DNA"/>
</dbReference>
<dbReference type="InterPro" id="IPR029044">
    <property type="entry name" value="Nucleotide-diphossugar_trans"/>
</dbReference>
<evidence type="ECO:0000256" key="3">
    <source>
        <dbReference type="ARBA" id="ARBA00022676"/>
    </source>
</evidence>
<dbReference type="SUPFAM" id="SSF53448">
    <property type="entry name" value="Nucleotide-diphospho-sugar transferases"/>
    <property type="match status" value="1"/>
</dbReference>
<dbReference type="EC" id="2.4.-.-" evidence="7"/>
<dbReference type="Proteomes" id="UP001597371">
    <property type="component" value="Unassembled WGS sequence"/>
</dbReference>
<keyword evidence="4 7" id="KW-0808">Transferase</keyword>
<dbReference type="PANTHER" id="PTHR43646:SF2">
    <property type="entry name" value="GLYCOSYLTRANSFERASE 2-LIKE DOMAIN-CONTAINING PROTEIN"/>
    <property type="match status" value="1"/>
</dbReference>
<accession>A0ABW5CHB5</accession>
<dbReference type="RefSeq" id="WP_209735885.1">
    <property type="nucleotide sequence ID" value="NZ_CP072611.1"/>
</dbReference>
<proteinExistence type="predicted"/>
<evidence type="ECO:0000256" key="2">
    <source>
        <dbReference type="ARBA" id="ARBA00022475"/>
    </source>
</evidence>
<keyword evidence="2" id="KW-1003">Cell membrane</keyword>
<feature type="domain" description="Glycosyltransferase 2-like" evidence="6">
    <location>
        <begin position="9"/>
        <end position="151"/>
    </location>
</feature>
<protein>
    <submittedName>
        <fullName evidence="7">Glycosyltransferase</fullName>
        <ecNumber evidence="7">2.4.-.-</ecNumber>
    </submittedName>
</protein>
<gene>
    <name evidence="7" type="ORF">ACFSKQ_01640</name>
</gene>
<keyword evidence="5" id="KW-0472">Membrane</keyword>
<comment type="caution">
    <text evidence="7">The sequence shown here is derived from an EMBL/GenBank/DDBJ whole genome shotgun (WGS) entry which is preliminary data.</text>
</comment>
<evidence type="ECO:0000313" key="8">
    <source>
        <dbReference type="Proteomes" id="UP001597371"/>
    </source>
</evidence>
<evidence type="ECO:0000256" key="1">
    <source>
        <dbReference type="ARBA" id="ARBA00004236"/>
    </source>
</evidence>
<organism evidence="7 8">
    <name type="scientific">Aureimonas populi</name>
    <dbReference type="NCBI Taxonomy" id="1701758"/>
    <lineage>
        <taxon>Bacteria</taxon>
        <taxon>Pseudomonadati</taxon>
        <taxon>Pseudomonadota</taxon>
        <taxon>Alphaproteobacteria</taxon>
        <taxon>Hyphomicrobiales</taxon>
        <taxon>Aurantimonadaceae</taxon>
        <taxon>Aureimonas</taxon>
    </lineage>
</organism>
<dbReference type="CDD" id="cd00761">
    <property type="entry name" value="Glyco_tranf_GTA_type"/>
    <property type="match status" value="1"/>
</dbReference>
<evidence type="ECO:0000256" key="5">
    <source>
        <dbReference type="ARBA" id="ARBA00023136"/>
    </source>
</evidence>
<dbReference type="GO" id="GO:0016757">
    <property type="term" value="F:glycosyltransferase activity"/>
    <property type="evidence" value="ECO:0007669"/>
    <property type="project" value="UniProtKB-KW"/>
</dbReference>
<evidence type="ECO:0000313" key="7">
    <source>
        <dbReference type="EMBL" id="MFD2236163.1"/>
    </source>
</evidence>
<dbReference type="InterPro" id="IPR001173">
    <property type="entry name" value="Glyco_trans_2-like"/>
</dbReference>
<dbReference type="Gene3D" id="3.90.550.10">
    <property type="entry name" value="Spore Coat Polysaccharide Biosynthesis Protein SpsA, Chain A"/>
    <property type="match status" value="1"/>
</dbReference>
<keyword evidence="3 7" id="KW-0328">Glycosyltransferase</keyword>
<evidence type="ECO:0000259" key="6">
    <source>
        <dbReference type="Pfam" id="PF00535"/>
    </source>
</evidence>
<keyword evidence="8" id="KW-1185">Reference proteome</keyword>